<feature type="transmembrane region" description="Helical" evidence="2">
    <location>
        <begin position="175"/>
        <end position="192"/>
    </location>
</feature>
<name>A0A8H4VLN0_9AGAR</name>
<keyword evidence="2" id="KW-1133">Transmembrane helix</keyword>
<dbReference type="InterPro" id="IPR011010">
    <property type="entry name" value="DNA_brk_join_enz"/>
</dbReference>
<comment type="caution">
    <text evidence="3">The sequence shown here is derived from an EMBL/GenBank/DDBJ whole genome shotgun (WGS) entry which is preliminary data.</text>
</comment>
<dbReference type="PANTHER" id="PTHR37535">
    <property type="entry name" value="FLUG DOMAIN PROTEIN"/>
    <property type="match status" value="1"/>
</dbReference>
<keyword evidence="2" id="KW-0812">Transmembrane</keyword>
<dbReference type="SUPFAM" id="SSF56349">
    <property type="entry name" value="DNA breaking-rejoining enzymes"/>
    <property type="match status" value="1"/>
</dbReference>
<feature type="region of interest" description="Disordered" evidence="1">
    <location>
        <begin position="715"/>
        <end position="751"/>
    </location>
</feature>
<feature type="region of interest" description="Disordered" evidence="1">
    <location>
        <begin position="1456"/>
        <end position="1475"/>
    </location>
</feature>
<dbReference type="Proteomes" id="UP000521872">
    <property type="component" value="Unassembled WGS sequence"/>
</dbReference>
<keyword evidence="4" id="KW-1185">Reference proteome</keyword>
<feature type="compositionally biased region" description="Acidic residues" evidence="1">
    <location>
        <begin position="1458"/>
        <end position="1467"/>
    </location>
</feature>
<evidence type="ECO:0000313" key="3">
    <source>
        <dbReference type="EMBL" id="KAF4612404.1"/>
    </source>
</evidence>
<feature type="transmembrane region" description="Helical" evidence="2">
    <location>
        <begin position="129"/>
        <end position="155"/>
    </location>
</feature>
<dbReference type="EMBL" id="JAACJL010000057">
    <property type="protein sequence ID" value="KAF4612404.1"/>
    <property type="molecule type" value="Genomic_DNA"/>
</dbReference>
<evidence type="ECO:0000256" key="1">
    <source>
        <dbReference type="SAM" id="MobiDB-lite"/>
    </source>
</evidence>
<feature type="region of interest" description="Disordered" evidence="1">
    <location>
        <begin position="1686"/>
        <end position="1770"/>
    </location>
</feature>
<evidence type="ECO:0000256" key="2">
    <source>
        <dbReference type="SAM" id="Phobius"/>
    </source>
</evidence>
<organism evidence="3 4">
    <name type="scientific">Agrocybe pediades</name>
    <dbReference type="NCBI Taxonomy" id="84607"/>
    <lineage>
        <taxon>Eukaryota</taxon>
        <taxon>Fungi</taxon>
        <taxon>Dikarya</taxon>
        <taxon>Basidiomycota</taxon>
        <taxon>Agaricomycotina</taxon>
        <taxon>Agaricomycetes</taxon>
        <taxon>Agaricomycetidae</taxon>
        <taxon>Agaricales</taxon>
        <taxon>Agaricineae</taxon>
        <taxon>Strophariaceae</taxon>
        <taxon>Agrocybe</taxon>
    </lineage>
</organism>
<proteinExistence type="predicted"/>
<protein>
    <submittedName>
        <fullName evidence="3">Uncharacterized protein</fullName>
    </submittedName>
</protein>
<feature type="compositionally biased region" description="Low complexity" evidence="1">
    <location>
        <begin position="1803"/>
        <end position="1819"/>
    </location>
</feature>
<sequence>MSFIPKHHAMHESRKQDGRLQAVEPNLYYSPNSTRDLILPRSPISNPFLPTPNKDGCYVFDAIKASDYYSPLWWSPQFEWAAFIPRHPILEGPILGTLHRSHKLYHHETQGFAMPRQRMLRWSLLERDLSLAIVILAKHSGTSLLLPVLPSIFGFKRFFKTKEEALHGIERSRQWFSIWIGAFCYVVSAVMAKSKLQPGFVSWEQALVQSGCHHVWIEGVLASGCLERSLDRAGTLLCLEHDEHRIDFFLDNNVPVWYKWDESTKFSAYGPTNHQRDAFLKAPRGQPPWDEEMFNMPHPESKESFTEDDLDPWLDDCSASFSNPYDNPVEPSALDEPPLHAISFTSIDTLESFINETCSLQFGFTGPLPKSHPVQSYDIAAQKNFLKLLGIQWTETRADVFTRGSIASVHHFLESLASKQFSSIPEDEWDLSRTHRQTMYLNSRLATIRRLVGEDNKVYYMFVLPDDNNWHITTTWATHALMICRLDHSYDSRDLAMYLMNQGTPFHTMQSAKTLTRAPPSSITTALQTPRREKDYVFTLKDHEIFSERLLTYTKLSSRAARAGLKRGGYVWRTCNRIAFSFVLDGPVVWSTDKDEYILAVDTSTGDEYIDEKLTDKELELFCGMYECLTGHGLQVARKSWYPFAVIFENSGQDYGMWTENSENIFKIVSDNVPRRQPLSTLQWNKQLKGSKQLKRILLASNEVADRLLNICGHPAKKQPARKKSPKKKSADAQPANDQPADNQPADAQPAKKRFRDFAAQLNVRFSDPEKLKQEIELLAQFTPRLIAPSTQYYYDRIKRMYLVFFEWLYQSRAKAEATLEKGADLPPITHLKLFIKSAAETGGSIFEPNKKGWSWVTTRSFISGMRSMFVRHQTQPIAKEDLTQLYNLAKTLAIRDKTLSTRKRVKRMVKLPDLVLLNKMALDQRTDIQNTYSRLQLNALTCFLYHHGLRPGSILLSPRYYHTDHYLQWGHCEFYIVGWQDGVGALIQSYYSLHYMKNHRGVEGDFLKVSATTLPRELMHVDSQGHLVILGVANGVFDVDVADIVSSKEKVEALDFPYLLKIRDDSKQRPVFTQLREMGKDGKYLPLPPKSDDIESVRDRFRGAMTISTATHLLVTAADMAGFIGMTFYSLRYGFATDMANKLPEQHFKHLLGHSQTSNLAYSTYQVPDREINVTSLRYDVPTTMHSNSHSSVSFNTTSPLSPADEKILFHPKVTTAIKRFESCAAAVVEVYACDYDKVPEKNQGDTLVVDAQEAWSDVLMAYAGVSTATSAPRPEISNSLEPLPGGIASAPLDDTLAFPKSLTDKLETLSTLHPFQIYIENDRENPFYSLLLQIQVLIHKNQVRDQGYCTTCYLDLSKSKDERTHRHNQYGAHIWNCETKAFPNHTRCGFCATILPFKAPAGASEEEEACISEALKVHRDNCHAALLTHLKLGPVQDPEEEDDDDLTDTCAKDERGEAEEAEQEEEPGKKLTEISKYGDGPFAVCVQSKVADARRSIRRLFCPICLFNEDGGVKNRGQVPGNNDPRFSQVVLSFQLKFVLHPCSVFLDAKALMSHMLTHWTFSDQRNKVYRETKLGRIDYEKKHVCMFQSCAGLPEMATGAFLTHLHIVHKFYFIQCSIPHPHEDKCFQLPEDGFMYEKDAKVFADHYQTPLPTTTLTELRASPQQRAHKERLLLQLGREAAKVPSKADKITKKRDGSPLPTLADLPLPKRSKKSSEAIATTTSQATKKRDRSLIVDHPTPKRTKKSPDSIVIVIPDSPPSNDPKASVIADHPTCTKNFVIVIPDSPTSDNHPTKKKSSEPDSSSSNNPEASGVTASSSSESELALLCIGAFSVSATDIVESELKKLAEYLIKIAMPMTEWSSLALPEERERLDDANIRVTKKDLHQFISFVQNWCPEADVVLKCIADFSLSAPDIPESDVKKLAKYLIRNAIPVVKWPSLCLPDEREKLEDANIRLVKNDFQRLVSFLPRWRY</sequence>
<feature type="compositionally biased region" description="Low complexity" evidence="1">
    <location>
        <begin position="732"/>
        <end position="749"/>
    </location>
</feature>
<dbReference type="GO" id="GO:0003677">
    <property type="term" value="F:DNA binding"/>
    <property type="evidence" value="ECO:0007669"/>
    <property type="project" value="InterPro"/>
</dbReference>
<feature type="region of interest" description="Disordered" evidence="1">
    <location>
        <begin position="1784"/>
        <end position="1819"/>
    </location>
</feature>
<accession>A0A8H4VLN0</accession>
<evidence type="ECO:0000313" key="4">
    <source>
        <dbReference type="Proteomes" id="UP000521872"/>
    </source>
</evidence>
<keyword evidence="2" id="KW-0472">Membrane</keyword>
<gene>
    <name evidence="3" type="ORF">D9613_004290</name>
</gene>
<dbReference type="PANTHER" id="PTHR37535:SF3">
    <property type="entry name" value="FLUG DOMAIN-CONTAINING PROTEIN"/>
    <property type="match status" value="1"/>
</dbReference>
<reference evidence="3 4" key="1">
    <citation type="submission" date="2019-12" db="EMBL/GenBank/DDBJ databases">
        <authorList>
            <person name="Floudas D."/>
            <person name="Bentzer J."/>
            <person name="Ahren D."/>
            <person name="Johansson T."/>
            <person name="Persson P."/>
            <person name="Tunlid A."/>
        </authorList>
    </citation>
    <scope>NUCLEOTIDE SEQUENCE [LARGE SCALE GENOMIC DNA]</scope>
    <source>
        <strain evidence="3 4">CBS 102.39</strain>
    </source>
</reference>
<feature type="compositionally biased region" description="Basic and acidic residues" evidence="1">
    <location>
        <begin position="1686"/>
        <end position="1699"/>
    </location>
</feature>
<feature type="compositionally biased region" description="Basic residues" evidence="1">
    <location>
        <begin position="715"/>
        <end position="728"/>
    </location>
</feature>